<dbReference type="GO" id="GO:0015658">
    <property type="term" value="F:branched-chain amino acid transmembrane transporter activity"/>
    <property type="evidence" value="ECO:0007669"/>
    <property type="project" value="TreeGrafter"/>
</dbReference>
<evidence type="ECO:0000313" key="7">
    <source>
        <dbReference type="EMBL" id="TWA76400.1"/>
    </source>
</evidence>
<dbReference type="Gene3D" id="3.40.50.300">
    <property type="entry name" value="P-loop containing nucleotide triphosphate hydrolases"/>
    <property type="match status" value="1"/>
</dbReference>
<dbReference type="Pfam" id="PF00005">
    <property type="entry name" value="ABC_tran"/>
    <property type="match status" value="1"/>
</dbReference>
<keyword evidence="5" id="KW-0029">Amino-acid transport</keyword>
<proteinExistence type="inferred from homology"/>
<dbReference type="CDD" id="cd03224">
    <property type="entry name" value="ABC_TM1139_LivF_branched"/>
    <property type="match status" value="1"/>
</dbReference>
<dbReference type="InterPro" id="IPR052156">
    <property type="entry name" value="BCAA_Transport_ATP-bd_LivF"/>
</dbReference>
<dbReference type="SUPFAM" id="SSF52540">
    <property type="entry name" value="P-loop containing nucleoside triphosphate hydrolases"/>
    <property type="match status" value="1"/>
</dbReference>
<keyword evidence="2" id="KW-0813">Transport</keyword>
<dbReference type="SMART" id="SM00382">
    <property type="entry name" value="AAA"/>
    <property type="match status" value="1"/>
</dbReference>
<accession>A0A560BUV0</accession>
<feature type="domain" description="ABC transporter" evidence="6">
    <location>
        <begin position="12"/>
        <end position="240"/>
    </location>
</feature>
<keyword evidence="4 7" id="KW-0067">ATP-binding</keyword>
<dbReference type="PROSITE" id="PS50893">
    <property type="entry name" value="ABC_TRANSPORTER_2"/>
    <property type="match status" value="1"/>
</dbReference>
<dbReference type="Proteomes" id="UP000318529">
    <property type="component" value="Unassembled WGS sequence"/>
</dbReference>
<dbReference type="InterPro" id="IPR003593">
    <property type="entry name" value="AAA+_ATPase"/>
</dbReference>
<gene>
    <name evidence="7" type="ORF">FBZ83_11951</name>
</gene>
<dbReference type="GO" id="GO:0015807">
    <property type="term" value="P:L-amino acid transport"/>
    <property type="evidence" value="ECO:0007669"/>
    <property type="project" value="TreeGrafter"/>
</dbReference>
<protein>
    <submittedName>
        <fullName evidence="7">Amino acid/amide ABC transporter ATP-binding protein 2 (HAAT family)</fullName>
    </submittedName>
</protein>
<dbReference type="GO" id="GO:0005524">
    <property type="term" value="F:ATP binding"/>
    <property type="evidence" value="ECO:0007669"/>
    <property type="project" value="UniProtKB-KW"/>
</dbReference>
<dbReference type="InterPro" id="IPR003439">
    <property type="entry name" value="ABC_transporter-like_ATP-bd"/>
</dbReference>
<dbReference type="RefSeq" id="WP_145690030.1">
    <property type="nucleotide sequence ID" value="NZ_VITH01000019.1"/>
</dbReference>
<dbReference type="InterPro" id="IPR017871">
    <property type="entry name" value="ABC_transporter-like_CS"/>
</dbReference>
<keyword evidence="3" id="KW-0547">Nucleotide-binding</keyword>
<evidence type="ECO:0000256" key="4">
    <source>
        <dbReference type="ARBA" id="ARBA00022840"/>
    </source>
</evidence>
<reference evidence="7 8" key="1">
    <citation type="submission" date="2019-06" db="EMBL/GenBank/DDBJ databases">
        <title>Genomic Encyclopedia of Type Strains, Phase IV (KMG-V): Genome sequencing to study the core and pangenomes of soil and plant-associated prokaryotes.</title>
        <authorList>
            <person name="Whitman W."/>
        </authorList>
    </citation>
    <scope>NUCLEOTIDE SEQUENCE [LARGE SCALE GENOMIC DNA]</scope>
    <source>
        <strain evidence="7 8">BR 11650</strain>
    </source>
</reference>
<dbReference type="EMBL" id="VITH01000019">
    <property type="protein sequence ID" value="TWA76400.1"/>
    <property type="molecule type" value="Genomic_DNA"/>
</dbReference>
<evidence type="ECO:0000313" key="8">
    <source>
        <dbReference type="Proteomes" id="UP000318529"/>
    </source>
</evidence>
<dbReference type="PROSITE" id="PS00211">
    <property type="entry name" value="ABC_TRANSPORTER_1"/>
    <property type="match status" value="1"/>
</dbReference>
<evidence type="ECO:0000256" key="1">
    <source>
        <dbReference type="ARBA" id="ARBA00005417"/>
    </source>
</evidence>
<dbReference type="PANTHER" id="PTHR43820:SF4">
    <property type="entry name" value="HIGH-AFFINITY BRANCHED-CHAIN AMINO ACID TRANSPORT ATP-BINDING PROTEIN LIVF"/>
    <property type="match status" value="1"/>
</dbReference>
<evidence type="ECO:0000259" key="6">
    <source>
        <dbReference type="PROSITE" id="PS50893"/>
    </source>
</evidence>
<evidence type="ECO:0000256" key="2">
    <source>
        <dbReference type="ARBA" id="ARBA00022448"/>
    </source>
</evidence>
<sequence length="240" mass="26286">MPDGATVKTAMLEIRDLQAFYGESHVLHGVNIDVRQGEVVTLLGRNGAGKTTTMRSIMGIVGKRNGSIRFQGKELIGMAQHKIPRLGIGYVPEERGIFASLSVDENLMLPPVVKSGGMTVPQIYELFPNLQGRGTTQGTRLSGGEQQMLAIARILRTGADLILLDEPTEGLAPVIIEQIGVAVRKLKQRGFTIVLVEQNFRFAATIADRHYVMEEGHVVDMIPNDQLAQNMDKLHTYLGV</sequence>
<evidence type="ECO:0000256" key="5">
    <source>
        <dbReference type="ARBA" id="ARBA00022970"/>
    </source>
</evidence>
<evidence type="ECO:0000256" key="3">
    <source>
        <dbReference type="ARBA" id="ARBA00022741"/>
    </source>
</evidence>
<dbReference type="PANTHER" id="PTHR43820">
    <property type="entry name" value="HIGH-AFFINITY BRANCHED-CHAIN AMINO ACID TRANSPORT ATP-BINDING PROTEIN LIVF"/>
    <property type="match status" value="1"/>
</dbReference>
<dbReference type="InterPro" id="IPR027417">
    <property type="entry name" value="P-loop_NTPase"/>
</dbReference>
<name>A0A560BUV0_AZOBR</name>
<dbReference type="GO" id="GO:0016887">
    <property type="term" value="F:ATP hydrolysis activity"/>
    <property type="evidence" value="ECO:0007669"/>
    <property type="project" value="InterPro"/>
</dbReference>
<dbReference type="AlphaFoldDB" id="A0A560BUV0"/>
<comment type="caution">
    <text evidence="7">The sequence shown here is derived from an EMBL/GenBank/DDBJ whole genome shotgun (WGS) entry which is preliminary data.</text>
</comment>
<comment type="similarity">
    <text evidence="1">Belongs to the ABC transporter superfamily.</text>
</comment>
<organism evidence="7 8">
    <name type="scientific">Azospirillum brasilense</name>
    <dbReference type="NCBI Taxonomy" id="192"/>
    <lineage>
        <taxon>Bacteria</taxon>
        <taxon>Pseudomonadati</taxon>
        <taxon>Pseudomonadota</taxon>
        <taxon>Alphaproteobacteria</taxon>
        <taxon>Rhodospirillales</taxon>
        <taxon>Azospirillaceae</taxon>
        <taxon>Azospirillum</taxon>
    </lineage>
</organism>